<evidence type="ECO:0000313" key="2">
    <source>
        <dbReference type="EMBL" id="SEQ09346.1"/>
    </source>
</evidence>
<dbReference type="Pfam" id="PF10696">
    <property type="entry name" value="DUF2501"/>
    <property type="match status" value="1"/>
</dbReference>
<dbReference type="STRING" id="988801.SAMN05216522_101170"/>
<evidence type="ECO:0000256" key="1">
    <source>
        <dbReference type="SAM" id="SignalP"/>
    </source>
</evidence>
<evidence type="ECO:0000313" key="3">
    <source>
        <dbReference type="Proteomes" id="UP000242515"/>
    </source>
</evidence>
<feature type="chain" id="PRO_5017434712" description="DUF2501 domain-containing protein" evidence="1">
    <location>
        <begin position="25"/>
        <end position="179"/>
    </location>
</feature>
<protein>
    <recommendedName>
        <fullName evidence="4">DUF2501 domain-containing protein</fullName>
    </recommendedName>
</protein>
<name>A0A1H9D789_9GAMM</name>
<keyword evidence="1" id="KW-0732">Signal</keyword>
<feature type="signal peptide" evidence="1">
    <location>
        <begin position="1"/>
        <end position="24"/>
    </location>
</feature>
<sequence>MRSPSKTLLALGFAAAAFTSFAQASSWQDKLSSTASDLMNNSGNSQTSTSGTAANGGLSLGSITQLLGGGNSAVSANSMSNVTGILQYCAKNNIVDNNVSSVTDQLKSKLGLTDTASQSTQTAGSQQENGYLQGLQGLLTTGNNQKIDLKSLSNTQMGKKLKTKACNVVLDQGKKYLGM</sequence>
<proteinExistence type="predicted"/>
<dbReference type="Proteomes" id="UP000242515">
    <property type="component" value="Unassembled WGS sequence"/>
</dbReference>
<organism evidence="2 3">
    <name type="scientific">Rosenbergiella nectarea</name>
    <dbReference type="NCBI Taxonomy" id="988801"/>
    <lineage>
        <taxon>Bacteria</taxon>
        <taxon>Pseudomonadati</taxon>
        <taxon>Pseudomonadota</taxon>
        <taxon>Gammaproteobacteria</taxon>
        <taxon>Enterobacterales</taxon>
        <taxon>Erwiniaceae</taxon>
        <taxon>Rosenbergiella</taxon>
    </lineage>
</organism>
<dbReference type="RefSeq" id="WP_092671358.1">
    <property type="nucleotide sequence ID" value="NZ_FOGC01000001.1"/>
</dbReference>
<dbReference type="EMBL" id="FOGC01000001">
    <property type="protein sequence ID" value="SEQ09346.1"/>
    <property type="molecule type" value="Genomic_DNA"/>
</dbReference>
<keyword evidence="3" id="KW-1185">Reference proteome</keyword>
<reference evidence="3" key="1">
    <citation type="submission" date="2016-10" db="EMBL/GenBank/DDBJ databases">
        <authorList>
            <person name="Varghese N."/>
            <person name="Submissions S."/>
        </authorList>
    </citation>
    <scope>NUCLEOTIDE SEQUENCE [LARGE SCALE GENOMIC DNA]</scope>
    <source>
        <strain evidence="3">8N4</strain>
    </source>
</reference>
<accession>A0A1H9D789</accession>
<gene>
    <name evidence="2" type="ORF">SAMN05216522_101170</name>
</gene>
<dbReference type="OrthoDB" id="8565817at2"/>
<dbReference type="InterPro" id="IPR019637">
    <property type="entry name" value="DUF2501"/>
</dbReference>
<dbReference type="AlphaFoldDB" id="A0A1H9D789"/>
<evidence type="ECO:0008006" key="4">
    <source>
        <dbReference type="Google" id="ProtNLM"/>
    </source>
</evidence>